<proteinExistence type="predicted"/>
<name>A0A2J8A3X3_9CHLO</name>
<dbReference type="AlphaFoldDB" id="A0A2J8A3X3"/>
<dbReference type="OrthoDB" id="524377at2759"/>
<dbReference type="Proteomes" id="UP000236333">
    <property type="component" value="Unassembled WGS sequence"/>
</dbReference>
<feature type="domain" description="B30.2/SPRY" evidence="1">
    <location>
        <begin position="1"/>
        <end position="164"/>
    </location>
</feature>
<accession>A0A2J8A3X3</accession>
<comment type="caution">
    <text evidence="2">The sequence shown here is derived from an EMBL/GenBank/DDBJ whole genome shotgun (WGS) entry which is preliminary data.</text>
</comment>
<sequence length="164" mass="17381">MNLAKLFSGGKSAVAPGVTLKSSGSTAQLLVSRELAGPLTVPLKQEPLRGPGQHAFTVRMPQKGVRTAVGFVEQPRAEYLTPDYAGSKGYASFGGAGFIYPAKSMSKQTYGEGDSVECVLCFDTRRVTFSVNGRLAGSTPYPYATGYPAISVFPGDLRCEIAFE</sequence>
<evidence type="ECO:0000313" key="3">
    <source>
        <dbReference type="Proteomes" id="UP000236333"/>
    </source>
</evidence>
<keyword evidence="3" id="KW-1185">Reference proteome</keyword>
<dbReference type="PROSITE" id="PS50188">
    <property type="entry name" value="B302_SPRY"/>
    <property type="match status" value="1"/>
</dbReference>
<dbReference type="InterPro" id="IPR043136">
    <property type="entry name" value="B30.2/SPRY_sf"/>
</dbReference>
<reference evidence="2 3" key="1">
    <citation type="journal article" date="2017" name="Mol. Biol. Evol.">
        <title>The 4-celled Tetrabaena socialis nuclear genome reveals the essential components for genetic control of cell number at the origin of multicellularity in the volvocine lineage.</title>
        <authorList>
            <person name="Featherston J."/>
            <person name="Arakaki Y."/>
            <person name="Hanschen E.R."/>
            <person name="Ferris P.J."/>
            <person name="Michod R.E."/>
            <person name="Olson B.J.S.C."/>
            <person name="Nozaki H."/>
            <person name="Durand P.M."/>
        </authorList>
    </citation>
    <scope>NUCLEOTIDE SEQUENCE [LARGE SCALE GENOMIC DNA]</scope>
    <source>
        <strain evidence="2 3">NIES-571</strain>
    </source>
</reference>
<dbReference type="Gene3D" id="2.60.120.920">
    <property type="match status" value="1"/>
</dbReference>
<dbReference type="EMBL" id="PGGS01000191">
    <property type="protein sequence ID" value="PNH07221.1"/>
    <property type="molecule type" value="Genomic_DNA"/>
</dbReference>
<protein>
    <recommendedName>
        <fullName evidence="1">B30.2/SPRY domain-containing protein</fullName>
    </recommendedName>
</protein>
<organism evidence="2 3">
    <name type="scientific">Tetrabaena socialis</name>
    <dbReference type="NCBI Taxonomy" id="47790"/>
    <lineage>
        <taxon>Eukaryota</taxon>
        <taxon>Viridiplantae</taxon>
        <taxon>Chlorophyta</taxon>
        <taxon>core chlorophytes</taxon>
        <taxon>Chlorophyceae</taxon>
        <taxon>CS clade</taxon>
        <taxon>Chlamydomonadales</taxon>
        <taxon>Tetrabaenaceae</taxon>
        <taxon>Tetrabaena</taxon>
    </lineage>
</organism>
<gene>
    <name evidence="2" type="ORF">TSOC_006324</name>
</gene>
<evidence type="ECO:0000313" key="2">
    <source>
        <dbReference type="EMBL" id="PNH07221.1"/>
    </source>
</evidence>
<evidence type="ECO:0000259" key="1">
    <source>
        <dbReference type="PROSITE" id="PS50188"/>
    </source>
</evidence>
<dbReference type="InterPro" id="IPR001870">
    <property type="entry name" value="B30.2/SPRY"/>
</dbReference>